<reference evidence="9" key="1">
    <citation type="submission" date="2020-10" db="EMBL/GenBank/DDBJ databases">
        <title>Taxonomic study of unclassified bacteria belonging to the class Ktedonobacteria.</title>
        <authorList>
            <person name="Yabe S."/>
            <person name="Wang C.M."/>
            <person name="Zheng Y."/>
            <person name="Sakai Y."/>
            <person name="Cavaletti L."/>
            <person name="Monciardini P."/>
            <person name="Donadio S."/>
        </authorList>
    </citation>
    <scope>NUCLEOTIDE SEQUENCE</scope>
    <source>
        <strain evidence="9">ID150040</strain>
    </source>
</reference>
<feature type="transmembrane region" description="Helical" evidence="7">
    <location>
        <begin position="12"/>
        <end position="39"/>
    </location>
</feature>
<feature type="transmembrane region" description="Helical" evidence="7">
    <location>
        <begin position="363"/>
        <end position="385"/>
    </location>
</feature>
<dbReference type="CDD" id="cd17341">
    <property type="entry name" value="MFS_NRT2_like"/>
    <property type="match status" value="1"/>
</dbReference>
<evidence type="ECO:0000256" key="7">
    <source>
        <dbReference type="SAM" id="Phobius"/>
    </source>
</evidence>
<comment type="caution">
    <text evidence="9">The sequence shown here is derived from an EMBL/GenBank/DDBJ whole genome shotgun (WGS) entry which is preliminary data.</text>
</comment>
<dbReference type="Gene3D" id="1.20.1250.20">
    <property type="entry name" value="MFS general substrate transporter like domains"/>
    <property type="match status" value="1"/>
</dbReference>
<evidence type="ECO:0000256" key="3">
    <source>
        <dbReference type="ARBA" id="ARBA00022692"/>
    </source>
</evidence>
<dbReference type="PANTHER" id="PTHR23515">
    <property type="entry name" value="HIGH-AFFINITY NITRATE TRANSPORTER 2.3"/>
    <property type="match status" value="1"/>
</dbReference>
<organism evidence="9 10">
    <name type="scientific">Reticulibacter mediterranei</name>
    <dbReference type="NCBI Taxonomy" id="2778369"/>
    <lineage>
        <taxon>Bacteria</taxon>
        <taxon>Bacillati</taxon>
        <taxon>Chloroflexota</taxon>
        <taxon>Ktedonobacteria</taxon>
        <taxon>Ktedonobacterales</taxon>
        <taxon>Reticulibacteraceae</taxon>
        <taxon>Reticulibacter</taxon>
    </lineage>
</organism>
<accession>A0A8J3IUI8</accession>
<feature type="transmembrane region" description="Helical" evidence="7">
    <location>
        <begin position="211"/>
        <end position="236"/>
    </location>
</feature>
<dbReference type="Pfam" id="PF07690">
    <property type="entry name" value="MFS_1"/>
    <property type="match status" value="1"/>
</dbReference>
<comment type="similarity">
    <text evidence="2">Belongs to the major facilitator superfamily. Nitrate/nitrite porter (TC 2.A.1.8) family.</text>
</comment>
<keyword evidence="3 7" id="KW-0812">Transmembrane</keyword>
<evidence type="ECO:0000313" key="9">
    <source>
        <dbReference type="EMBL" id="GHO95511.1"/>
    </source>
</evidence>
<evidence type="ECO:0000256" key="2">
    <source>
        <dbReference type="ARBA" id="ARBA00008432"/>
    </source>
</evidence>
<gene>
    <name evidence="9" type="primary">nasA_2</name>
    <name evidence="9" type="ORF">KSF_055590</name>
</gene>
<protein>
    <submittedName>
        <fullName evidence="9">Nitrate transporter</fullName>
    </submittedName>
</protein>
<feature type="transmembrane region" description="Helical" evidence="7">
    <location>
        <begin position="137"/>
        <end position="156"/>
    </location>
</feature>
<name>A0A8J3IUI8_9CHLR</name>
<evidence type="ECO:0000256" key="5">
    <source>
        <dbReference type="ARBA" id="ARBA00023063"/>
    </source>
</evidence>
<feature type="transmembrane region" description="Helical" evidence="7">
    <location>
        <begin position="331"/>
        <end position="351"/>
    </location>
</feature>
<keyword evidence="4 7" id="KW-1133">Transmembrane helix</keyword>
<dbReference type="PROSITE" id="PS50850">
    <property type="entry name" value="MFS"/>
    <property type="match status" value="1"/>
</dbReference>
<feature type="transmembrane region" description="Helical" evidence="7">
    <location>
        <begin position="273"/>
        <end position="294"/>
    </location>
</feature>
<dbReference type="InterPro" id="IPR020846">
    <property type="entry name" value="MFS_dom"/>
</dbReference>
<keyword evidence="5" id="KW-0534">Nitrate assimilation</keyword>
<evidence type="ECO:0000256" key="1">
    <source>
        <dbReference type="ARBA" id="ARBA00004651"/>
    </source>
</evidence>
<comment type="subcellular location">
    <subcellularLocation>
        <location evidence="1">Cell membrane</location>
        <topology evidence="1">Multi-pass membrane protein</topology>
    </subcellularLocation>
</comment>
<dbReference type="GO" id="GO:0005886">
    <property type="term" value="C:plasma membrane"/>
    <property type="evidence" value="ECO:0007669"/>
    <property type="project" value="UniProtKB-SubCell"/>
</dbReference>
<evidence type="ECO:0000256" key="4">
    <source>
        <dbReference type="ARBA" id="ARBA00022989"/>
    </source>
</evidence>
<dbReference type="InterPro" id="IPR044772">
    <property type="entry name" value="NO3_transporter"/>
</dbReference>
<evidence type="ECO:0000259" key="8">
    <source>
        <dbReference type="PROSITE" id="PS50850"/>
    </source>
</evidence>
<feature type="domain" description="Major facilitator superfamily (MFS) profile" evidence="8">
    <location>
        <begin position="13"/>
        <end position="389"/>
    </location>
</feature>
<evidence type="ECO:0000313" key="10">
    <source>
        <dbReference type="Proteomes" id="UP000597444"/>
    </source>
</evidence>
<dbReference type="SUPFAM" id="SSF103473">
    <property type="entry name" value="MFS general substrate transporter"/>
    <property type="match status" value="1"/>
</dbReference>
<dbReference type="GO" id="GO:0015112">
    <property type="term" value="F:nitrate transmembrane transporter activity"/>
    <property type="evidence" value="ECO:0007669"/>
    <property type="project" value="InterPro"/>
</dbReference>
<dbReference type="GO" id="GO:0042128">
    <property type="term" value="P:nitrate assimilation"/>
    <property type="evidence" value="ECO:0007669"/>
    <property type="project" value="UniProtKB-KW"/>
</dbReference>
<sequence>MHIQTVKRSGSPATVLASFLHFDLCFTIWVLLGALGIYITKDLGLNDAQKGLMVAIPTLSGSIARIFIGLLSDRYSGKLVGTLMLIFLFIPLLVGWLAPINFPLIILVGLMLGVSGASFAVALPLASRWYPPEQQGLVMGISAAGNIGTVISNYFAPRIAASFGWQAVMGFCIIPLAIVFLVFVLLAKDSPNQPKGQSISNYLVALKRGDLWWFCLFYSVTFGGFVGLGTFLPIFFNVQYKLSAIDAGSLTALAAFMGSTLRPLGGYLSDKFGGIRMLTIFFTLIALLYALASFLFPLNIMGWLIVISVSILGMGNGAVFQLVPQRFRKEIGIATGIVGAFGGLGGFFLPTLLGSVKQLSGSYAFGMLVLALLALVALIALRLLVAFREGWRLSWTTLSPEGEPASAQS</sequence>
<evidence type="ECO:0000256" key="6">
    <source>
        <dbReference type="ARBA" id="ARBA00023136"/>
    </source>
</evidence>
<feature type="transmembrane region" description="Helical" evidence="7">
    <location>
        <begin position="104"/>
        <end position="125"/>
    </location>
</feature>
<keyword evidence="6 7" id="KW-0472">Membrane</keyword>
<keyword evidence="10" id="KW-1185">Reference proteome</keyword>
<dbReference type="EMBL" id="BNJK01000001">
    <property type="protein sequence ID" value="GHO95511.1"/>
    <property type="molecule type" value="Genomic_DNA"/>
</dbReference>
<dbReference type="Proteomes" id="UP000597444">
    <property type="component" value="Unassembled WGS sequence"/>
</dbReference>
<dbReference type="AlphaFoldDB" id="A0A8J3IUI8"/>
<dbReference type="InterPro" id="IPR036259">
    <property type="entry name" value="MFS_trans_sf"/>
</dbReference>
<proteinExistence type="inferred from homology"/>
<feature type="transmembrane region" description="Helical" evidence="7">
    <location>
        <begin position="79"/>
        <end position="98"/>
    </location>
</feature>
<feature type="transmembrane region" description="Helical" evidence="7">
    <location>
        <begin position="300"/>
        <end position="319"/>
    </location>
</feature>
<dbReference type="RefSeq" id="WP_220206184.1">
    <property type="nucleotide sequence ID" value="NZ_BNJK01000001.1"/>
</dbReference>
<feature type="transmembrane region" description="Helical" evidence="7">
    <location>
        <begin position="168"/>
        <end position="187"/>
    </location>
</feature>
<dbReference type="InterPro" id="IPR011701">
    <property type="entry name" value="MFS"/>
</dbReference>
<feature type="transmembrane region" description="Helical" evidence="7">
    <location>
        <begin position="242"/>
        <end position="261"/>
    </location>
</feature>
<feature type="transmembrane region" description="Helical" evidence="7">
    <location>
        <begin position="51"/>
        <end position="72"/>
    </location>
</feature>